<proteinExistence type="predicted"/>
<gene>
    <name evidence="1" type="ORF">DBRI1063_LOCUS12137</name>
</gene>
<protein>
    <submittedName>
        <fullName evidence="1">Uncharacterized protein</fullName>
    </submittedName>
</protein>
<dbReference type="AlphaFoldDB" id="A0A7S1Z9E1"/>
<evidence type="ECO:0000313" key="1">
    <source>
        <dbReference type="EMBL" id="CAD9332112.1"/>
    </source>
</evidence>
<organism evidence="1">
    <name type="scientific">Ditylum brightwellii</name>
    <dbReference type="NCBI Taxonomy" id="49249"/>
    <lineage>
        <taxon>Eukaryota</taxon>
        <taxon>Sar</taxon>
        <taxon>Stramenopiles</taxon>
        <taxon>Ochrophyta</taxon>
        <taxon>Bacillariophyta</taxon>
        <taxon>Mediophyceae</taxon>
        <taxon>Lithodesmiophycidae</taxon>
        <taxon>Lithodesmiales</taxon>
        <taxon>Lithodesmiaceae</taxon>
        <taxon>Ditylum</taxon>
    </lineage>
</organism>
<reference evidence="1" key="1">
    <citation type="submission" date="2021-01" db="EMBL/GenBank/DDBJ databases">
        <authorList>
            <person name="Corre E."/>
            <person name="Pelletier E."/>
            <person name="Niang G."/>
            <person name="Scheremetjew M."/>
            <person name="Finn R."/>
            <person name="Kale V."/>
            <person name="Holt S."/>
            <person name="Cochrane G."/>
            <person name="Meng A."/>
            <person name="Brown T."/>
            <person name="Cohen L."/>
        </authorList>
    </citation>
    <scope>NUCLEOTIDE SEQUENCE</scope>
    <source>
        <strain evidence="1">Pop2</strain>
    </source>
</reference>
<accession>A0A7S1Z9E1</accession>
<sequence length="147" mass="16898">MPGHEIYVLGVPDSEFEFLLPPPDGKWTIRKKEIPAQWGKNKIAQFVPMSLKLVAHSAQETINHWKSHVRATYRSISSYNTVREFGAYVVNLNRGHLSLDDVVKGFVRYVKANYWFVAKDILMLAVTFSLLLMNAQHAPFPISVWIR</sequence>
<name>A0A7S1Z9E1_9STRA</name>
<dbReference type="EMBL" id="HBGN01019081">
    <property type="protein sequence ID" value="CAD9332112.1"/>
    <property type="molecule type" value="Transcribed_RNA"/>
</dbReference>